<gene>
    <name evidence="1" type="ordered locus">DVU_0228</name>
</gene>
<organism evidence="1 2">
    <name type="scientific">Nitratidesulfovibrio vulgaris (strain ATCC 29579 / DSM 644 / CCUG 34227 / NCIMB 8303 / VKM B-1760 / Hildenborough)</name>
    <name type="common">Desulfovibrio vulgaris</name>
    <dbReference type="NCBI Taxonomy" id="882"/>
    <lineage>
        <taxon>Bacteria</taxon>
        <taxon>Pseudomonadati</taxon>
        <taxon>Thermodesulfobacteriota</taxon>
        <taxon>Desulfovibrionia</taxon>
        <taxon>Desulfovibrionales</taxon>
        <taxon>Desulfovibrionaceae</taxon>
        <taxon>Nitratidesulfovibrio</taxon>
    </lineage>
</organism>
<dbReference type="PaxDb" id="882-DVU_0228"/>
<dbReference type="HOGENOM" id="CLU_3389121_0_0_7"/>
<protein>
    <submittedName>
        <fullName evidence="1">Uncharacterized protein</fullName>
    </submittedName>
</protein>
<dbReference type="Proteomes" id="UP000002194">
    <property type="component" value="Chromosome"/>
</dbReference>
<keyword evidence="2" id="KW-1185">Reference proteome</keyword>
<dbReference type="EnsemblBacteria" id="AAS94712">
    <property type="protein sequence ID" value="AAS94712"/>
    <property type="gene ID" value="DVU_0228"/>
</dbReference>
<evidence type="ECO:0000313" key="1">
    <source>
        <dbReference type="EMBL" id="AAS94712.1"/>
    </source>
</evidence>
<evidence type="ECO:0000313" key="2">
    <source>
        <dbReference type="Proteomes" id="UP000002194"/>
    </source>
</evidence>
<reference evidence="1 2" key="1">
    <citation type="journal article" date="2004" name="Nat. Biotechnol.">
        <title>The genome sequence of the anaerobic, sulfate-reducing bacterium Desulfovibrio vulgaris Hildenborough.</title>
        <authorList>
            <person name="Heidelberg J.F."/>
            <person name="Seshadri R."/>
            <person name="Haveman S.A."/>
            <person name="Hemme C.L."/>
            <person name="Paulsen I.T."/>
            <person name="Kolonay J.F."/>
            <person name="Eisen J.A."/>
            <person name="Ward N."/>
            <person name="Methe B."/>
            <person name="Brinkac L.M."/>
            <person name="Daugherty S.C."/>
            <person name="Deboy R.T."/>
            <person name="Dodson R.J."/>
            <person name="Durkin A.S."/>
            <person name="Madupu R."/>
            <person name="Nelson W.C."/>
            <person name="Sullivan S.A."/>
            <person name="Fouts D."/>
            <person name="Haft D.H."/>
            <person name="Selengut J."/>
            <person name="Peterson J.D."/>
            <person name="Davidsen T.M."/>
            <person name="Zafar N."/>
            <person name="Zhou L."/>
            <person name="Radune D."/>
            <person name="Dimitrov G."/>
            <person name="Hance M."/>
            <person name="Tran K."/>
            <person name="Khouri H."/>
            <person name="Gill J."/>
            <person name="Utterback T.R."/>
            <person name="Feldblyum T.V."/>
            <person name="Wall J.D."/>
            <person name="Voordouw G."/>
            <person name="Fraser C.M."/>
        </authorList>
    </citation>
    <scope>NUCLEOTIDE SEQUENCE [LARGE SCALE GENOMIC DNA]</scope>
    <source>
        <strain evidence="2">ATCC 29579 / DSM 644 / NCIMB 8303 / VKM B-1760 / Hildenborough</strain>
    </source>
</reference>
<accession>Q72FI5</accession>
<dbReference type="KEGG" id="dvu:DVU_0228"/>
<dbReference type="AlphaFoldDB" id="Q72FI5"/>
<sequence>MPAGTIDSPAATTATIFSPIINGDALTAMLVC</sequence>
<name>Q72FI5_NITV2</name>
<proteinExistence type="predicted"/>
<dbReference type="EMBL" id="AE017285">
    <property type="protein sequence ID" value="AAS94712.1"/>
    <property type="molecule type" value="Genomic_DNA"/>
</dbReference>